<evidence type="ECO:0000313" key="6">
    <source>
        <dbReference type="EnsemblPlants" id="OMERI12G01320.1"/>
    </source>
</evidence>
<dbReference type="UniPathway" id="UPA00132"/>
<evidence type="ECO:0000259" key="5">
    <source>
        <dbReference type="PROSITE" id="PS51387"/>
    </source>
</evidence>
<dbReference type="PANTHER" id="PTHR43762">
    <property type="entry name" value="L-GULONOLACTONE OXIDASE"/>
    <property type="match status" value="1"/>
</dbReference>
<evidence type="ECO:0000256" key="2">
    <source>
        <dbReference type="ARBA" id="ARBA00005147"/>
    </source>
</evidence>
<dbReference type="SUPFAM" id="SSF56176">
    <property type="entry name" value="FAD-binding/transporter-associated domain-like"/>
    <property type="match status" value="2"/>
</dbReference>
<proteinExistence type="predicted"/>
<dbReference type="Pfam" id="PF01565">
    <property type="entry name" value="FAD_binding_4"/>
    <property type="match status" value="2"/>
</dbReference>
<comment type="pathway">
    <text evidence="2">Cofactor biosynthesis; L-ascorbate biosynthesis.</text>
</comment>
<dbReference type="Proteomes" id="UP000008021">
    <property type="component" value="Chromosome 12"/>
</dbReference>
<dbReference type="Pfam" id="PF04030">
    <property type="entry name" value="ALO"/>
    <property type="match status" value="1"/>
</dbReference>
<evidence type="ECO:0000256" key="1">
    <source>
        <dbReference type="ARBA" id="ARBA00001974"/>
    </source>
</evidence>
<feature type="compositionally biased region" description="Pro residues" evidence="4">
    <location>
        <begin position="190"/>
        <end position="199"/>
    </location>
</feature>
<dbReference type="Gramene" id="OMERI12G01320.1">
    <property type="protein sequence ID" value="OMERI12G01320.1"/>
    <property type="gene ID" value="OMERI12G01320"/>
</dbReference>
<reference evidence="6" key="1">
    <citation type="submission" date="2015-04" db="UniProtKB">
        <authorList>
            <consortium name="EnsemblPlants"/>
        </authorList>
    </citation>
    <scope>IDENTIFICATION</scope>
</reference>
<dbReference type="InterPro" id="IPR016167">
    <property type="entry name" value="FAD-bd_PCMH_sub1"/>
</dbReference>
<dbReference type="GO" id="GO:0016633">
    <property type="term" value="F:galactonolactone dehydrogenase activity"/>
    <property type="evidence" value="ECO:0007669"/>
    <property type="project" value="InterPro"/>
</dbReference>
<dbReference type="STRING" id="40149.A0A0E0F9E9"/>
<feature type="region of interest" description="Disordered" evidence="4">
    <location>
        <begin position="186"/>
        <end position="228"/>
    </location>
</feature>
<name>A0A0E0F9E9_9ORYZ</name>
<dbReference type="NCBIfam" id="TIGR01676">
    <property type="entry name" value="GLDHase"/>
    <property type="match status" value="1"/>
</dbReference>
<dbReference type="InterPro" id="IPR016169">
    <property type="entry name" value="FAD-bd_PCMH_sub2"/>
</dbReference>
<dbReference type="EnsemblPlants" id="OMERI12G01320.1">
    <property type="protein sequence ID" value="OMERI12G01320.1"/>
    <property type="gene ID" value="OMERI12G01320"/>
</dbReference>
<feature type="compositionally biased region" description="Low complexity" evidence="4">
    <location>
        <begin position="200"/>
        <end position="224"/>
    </location>
</feature>
<dbReference type="InterPro" id="IPR010031">
    <property type="entry name" value="FAD_lactone_oxidase-like"/>
</dbReference>
<protein>
    <recommendedName>
        <fullName evidence="5">FAD-binding PCMH-type domain-containing protein</fullName>
    </recommendedName>
</protein>
<dbReference type="GO" id="GO:0019853">
    <property type="term" value="P:L-ascorbic acid biosynthetic process"/>
    <property type="evidence" value="ECO:0007669"/>
    <property type="project" value="UniProtKB-UniPathway"/>
</dbReference>
<dbReference type="InterPro" id="IPR036318">
    <property type="entry name" value="FAD-bd_PCMH-like_sf"/>
</dbReference>
<comment type="cofactor">
    <cofactor evidence="1">
        <name>FAD</name>
        <dbReference type="ChEBI" id="CHEBI:57692"/>
    </cofactor>
</comment>
<feature type="domain" description="FAD-binding PCMH-type" evidence="5">
    <location>
        <begin position="95"/>
        <end position="193"/>
    </location>
</feature>
<dbReference type="PANTHER" id="PTHR43762:SF1">
    <property type="entry name" value="D-ARABINONO-1,4-LACTONE OXIDASE"/>
    <property type="match status" value="1"/>
</dbReference>
<dbReference type="InterPro" id="IPR007173">
    <property type="entry name" value="ALO_C"/>
</dbReference>
<dbReference type="GO" id="GO:0003885">
    <property type="term" value="F:D-arabinono-1,4-lactone oxidase activity"/>
    <property type="evidence" value="ECO:0007669"/>
    <property type="project" value="InterPro"/>
</dbReference>
<dbReference type="InterPro" id="IPR006094">
    <property type="entry name" value="Oxid_FAD_bind_N"/>
</dbReference>
<dbReference type="InterPro" id="IPR010029">
    <property type="entry name" value="GL_DH"/>
</dbReference>
<feature type="domain" description="FAD-binding PCMH-type" evidence="5">
    <location>
        <begin position="224"/>
        <end position="395"/>
    </location>
</feature>
<keyword evidence="3" id="KW-0560">Oxidoreductase</keyword>
<sequence>MRRLLLAGLLRRASSSPSSHHHLHLVRAFSASSPLPASDADLRKYAGYALLLVGCGAATYYSFPLPPDALHKKAVPFKYAPLPDDLHAVSNWSATHEVHTRVLLQPDSLLALHDALAAAHGERRKLRPLGSGLSPNGLALSRAGMVNLALMDKVLDVDAKKKTVTVQAGIRVAELVDALREHGLTLSAAAPPPTTPSRFPPTRSTRRPSPSSTRRSPTTSTPATHEVHTRVLLQPDSLPALHDALAAAHGEHRKLRPLGSGLSPNGLALSRAGMVNLALMDKVLDVDAKKKTVTVQAGIRVAELVDALREHGLTLQNFASIREQQVGGIIQVGAHGTGARLPPIDEQVISMKLVTPAKGTIELSREKDPDLFYLARCGLGGLGVVAEVTLQCVERHQLIEHTFVSNADEVKKNHKKWLSENKHIKYLWIPYTDTVVVVQCNPPSRWRTPKFTSKYGKDEAIQHVRDIYRESLKKYRTKAESNDPEVDQLSFTELRDRLLALDPLDKDHVIRINKAEAEYWKKSEGYRMGWSDEILGFDCGGQQWVSETCFPAGTLAKPNMKDLDYIEELLQLIEKEDIPAPAPIEQRWTACSRSPMSPASSSQEDDIFSWVGIIMYLPTSDARQRKEIMEEFFNYRSKTQTNLWDGYSAYEHWAKIEVPKDKDELAELQARLRKRFPVDAYNKARMELDPNKVLSNAKLEKLFPVTEVPKDKDELAELQARLRKRFPVDAYNKARMELDPNKVLSNAKLEKLFPVTEVQHAK</sequence>
<evidence type="ECO:0000313" key="7">
    <source>
        <dbReference type="Proteomes" id="UP000008021"/>
    </source>
</evidence>
<dbReference type="AlphaFoldDB" id="A0A0E0F9E9"/>
<dbReference type="Gene3D" id="3.30.43.10">
    <property type="entry name" value="Uridine Diphospho-n-acetylenolpyruvylglucosamine Reductase, domain 2"/>
    <property type="match status" value="2"/>
</dbReference>
<accession>A0A0E0F9E9</accession>
<dbReference type="eggNOG" id="KOG4730">
    <property type="taxonomic scope" value="Eukaryota"/>
</dbReference>
<keyword evidence="7" id="KW-1185">Reference proteome</keyword>
<reference evidence="6" key="2">
    <citation type="submission" date="2018-05" db="EMBL/GenBank/DDBJ databases">
        <title>OmerRS3 (Oryza meridionalis Reference Sequence Version 3).</title>
        <authorList>
            <person name="Zhang J."/>
            <person name="Kudrna D."/>
            <person name="Lee S."/>
            <person name="Talag J."/>
            <person name="Welchert J."/>
            <person name="Wing R.A."/>
        </authorList>
    </citation>
    <scope>NUCLEOTIDE SEQUENCE [LARGE SCALE GENOMIC DNA]</scope>
    <source>
        <strain evidence="6">cv. OR44</strain>
    </source>
</reference>
<dbReference type="GO" id="GO:0016020">
    <property type="term" value="C:membrane"/>
    <property type="evidence" value="ECO:0007669"/>
    <property type="project" value="InterPro"/>
</dbReference>
<dbReference type="GO" id="GO:0071949">
    <property type="term" value="F:FAD binding"/>
    <property type="evidence" value="ECO:0007669"/>
    <property type="project" value="InterPro"/>
</dbReference>
<dbReference type="Gene3D" id="3.30.465.10">
    <property type="match status" value="2"/>
</dbReference>
<evidence type="ECO:0000256" key="3">
    <source>
        <dbReference type="ARBA" id="ARBA00023002"/>
    </source>
</evidence>
<dbReference type="PROSITE" id="PS51387">
    <property type="entry name" value="FAD_PCMH"/>
    <property type="match status" value="2"/>
</dbReference>
<evidence type="ECO:0000256" key="4">
    <source>
        <dbReference type="SAM" id="MobiDB-lite"/>
    </source>
</evidence>
<organism evidence="6">
    <name type="scientific">Oryza meridionalis</name>
    <dbReference type="NCBI Taxonomy" id="40149"/>
    <lineage>
        <taxon>Eukaryota</taxon>
        <taxon>Viridiplantae</taxon>
        <taxon>Streptophyta</taxon>
        <taxon>Embryophyta</taxon>
        <taxon>Tracheophyta</taxon>
        <taxon>Spermatophyta</taxon>
        <taxon>Magnoliopsida</taxon>
        <taxon>Liliopsida</taxon>
        <taxon>Poales</taxon>
        <taxon>Poaceae</taxon>
        <taxon>BOP clade</taxon>
        <taxon>Oryzoideae</taxon>
        <taxon>Oryzeae</taxon>
        <taxon>Oryzinae</taxon>
        <taxon>Oryza</taxon>
    </lineage>
</organism>
<dbReference type="InterPro" id="IPR016166">
    <property type="entry name" value="FAD-bd_PCMH"/>
</dbReference>